<evidence type="ECO:0000256" key="2">
    <source>
        <dbReference type="ARBA" id="ARBA00023315"/>
    </source>
</evidence>
<name>A0A1I0SPV4_9NOCA</name>
<evidence type="ECO:0000256" key="3">
    <source>
        <dbReference type="SAM" id="MobiDB-lite"/>
    </source>
</evidence>
<evidence type="ECO:0000313" key="6">
    <source>
        <dbReference type="Proteomes" id="UP000182054"/>
    </source>
</evidence>
<evidence type="ECO:0000256" key="1">
    <source>
        <dbReference type="ARBA" id="ARBA00022679"/>
    </source>
</evidence>
<dbReference type="Gene3D" id="3.40.630.30">
    <property type="match status" value="1"/>
</dbReference>
<keyword evidence="2" id="KW-0012">Acyltransferase</keyword>
<sequence>MTGIEPMVPADAAGCARLERILFPGDGPWPEEAFLEELRSPHVRYRVVRDDDDGVMGYAGIALLGTGSGAEAEIHTIGVDPSAQRRGIGRALLTDALAAADAHGGPVFLEVRTDNDAALALYRSTGFSVVGTRRNYYRPSGADAYTMRREPGGSTEGQPS</sequence>
<dbReference type="InterPro" id="IPR016181">
    <property type="entry name" value="Acyl_CoA_acyltransferase"/>
</dbReference>
<dbReference type="Pfam" id="PF00583">
    <property type="entry name" value="Acetyltransf_1"/>
    <property type="match status" value="1"/>
</dbReference>
<reference evidence="5 6" key="1">
    <citation type="submission" date="2016-10" db="EMBL/GenBank/DDBJ databases">
        <authorList>
            <person name="de Groot N.N."/>
        </authorList>
    </citation>
    <scope>NUCLEOTIDE SEQUENCE [LARGE SCALE GENOMIC DNA]</scope>
    <source>
        <strain evidence="5 6">DSM 44908</strain>
    </source>
</reference>
<dbReference type="CDD" id="cd04301">
    <property type="entry name" value="NAT_SF"/>
    <property type="match status" value="1"/>
</dbReference>
<evidence type="ECO:0000313" key="5">
    <source>
        <dbReference type="EMBL" id="SFA41512.1"/>
    </source>
</evidence>
<dbReference type="InterPro" id="IPR006464">
    <property type="entry name" value="AcTrfase_RimI/Ard1"/>
</dbReference>
<dbReference type="InterPro" id="IPR050832">
    <property type="entry name" value="Bact_Acetyltransf"/>
</dbReference>
<proteinExistence type="predicted"/>
<accession>A0A1I0SPV4</accession>
<dbReference type="AlphaFoldDB" id="A0A1I0SPV4"/>
<dbReference type="PANTHER" id="PTHR43877">
    <property type="entry name" value="AMINOALKYLPHOSPHONATE N-ACETYLTRANSFERASE-RELATED-RELATED"/>
    <property type="match status" value="1"/>
</dbReference>
<dbReference type="GO" id="GO:0008080">
    <property type="term" value="F:N-acetyltransferase activity"/>
    <property type="evidence" value="ECO:0007669"/>
    <property type="project" value="InterPro"/>
</dbReference>
<feature type="domain" description="N-acetyltransferase" evidence="4">
    <location>
        <begin position="2"/>
        <end position="152"/>
    </location>
</feature>
<protein>
    <submittedName>
        <fullName evidence="5">Ribosomal-protein-alanine N-acetyltransferase</fullName>
    </submittedName>
</protein>
<dbReference type="PROSITE" id="PS51186">
    <property type="entry name" value="GNAT"/>
    <property type="match status" value="1"/>
</dbReference>
<feature type="region of interest" description="Disordered" evidence="3">
    <location>
        <begin position="141"/>
        <end position="160"/>
    </location>
</feature>
<gene>
    <name evidence="5" type="ORF">SAMN05444374_10283</name>
</gene>
<organism evidence="5 6">
    <name type="scientific">Rhodococcoides kroppenstedtii</name>
    <dbReference type="NCBI Taxonomy" id="293050"/>
    <lineage>
        <taxon>Bacteria</taxon>
        <taxon>Bacillati</taxon>
        <taxon>Actinomycetota</taxon>
        <taxon>Actinomycetes</taxon>
        <taxon>Mycobacteriales</taxon>
        <taxon>Nocardiaceae</taxon>
        <taxon>Rhodococcoides</taxon>
    </lineage>
</organism>
<keyword evidence="1 5" id="KW-0808">Transferase</keyword>
<dbReference type="SUPFAM" id="SSF55729">
    <property type="entry name" value="Acyl-CoA N-acyltransferases (Nat)"/>
    <property type="match status" value="1"/>
</dbReference>
<dbReference type="EMBL" id="FOJN01000002">
    <property type="protein sequence ID" value="SFA41512.1"/>
    <property type="molecule type" value="Genomic_DNA"/>
</dbReference>
<dbReference type="NCBIfam" id="TIGR01575">
    <property type="entry name" value="rimI"/>
    <property type="match status" value="1"/>
</dbReference>
<dbReference type="Proteomes" id="UP000182054">
    <property type="component" value="Unassembled WGS sequence"/>
</dbReference>
<dbReference type="InterPro" id="IPR000182">
    <property type="entry name" value="GNAT_dom"/>
</dbReference>
<evidence type="ECO:0000259" key="4">
    <source>
        <dbReference type="PROSITE" id="PS51186"/>
    </source>
</evidence>